<keyword evidence="2" id="KW-1185">Reference proteome</keyword>
<sequence>MDEQEFLPAHLHPIWTAFTVLSRSRNVNQIGPQPIQIGEVRHYCDLDGVIDEEDRRELLFHVMELDAEWMTRKYAEIETERDKLKKQAEKNGTRGRRR</sequence>
<comment type="caution">
    <text evidence="1">The sequence shown here is derived from an EMBL/GenBank/DDBJ whole genome shotgun (WGS) entry which is preliminary data.</text>
</comment>
<proteinExistence type="predicted"/>
<dbReference type="EMBL" id="JAGWCR010000004">
    <property type="protein sequence ID" value="MBS3648868.1"/>
    <property type="molecule type" value="Genomic_DNA"/>
</dbReference>
<dbReference type="Pfam" id="PF23812">
    <property type="entry name" value="Phage_TAC_18"/>
    <property type="match status" value="1"/>
</dbReference>
<organism evidence="1 2">
    <name type="scientific">Pseudaminobacter soli</name>
    <name type="common">ex Zhang et al. 2022</name>
    <dbReference type="NCBI Taxonomy" id="2831468"/>
    <lineage>
        <taxon>Bacteria</taxon>
        <taxon>Pseudomonadati</taxon>
        <taxon>Pseudomonadota</taxon>
        <taxon>Alphaproteobacteria</taxon>
        <taxon>Hyphomicrobiales</taxon>
        <taxon>Phyllobacteriaceae</taxon>
        <taxon>Pseudaminobacter</taxon>
    </lineage>
</organism>
<dbReference type="AlphaFoldDB" id="A0A942DX64"/>
<reference evidence="1" key="1">
    <citation type="submission" date="2021-04" db="EMBL/GenBank/DDBJ databases">
        <title>Pseudaminobacter soli sp. nov., isolated from paddy soil contaminated by heavy metals.</title>
        <authorList>
            <person name="Zhang K."/>
        </authorList>
    </citation>
    <scope>NUCLEOTIDE SEQUENCE</scope>
    <source>
        <strain evidence="1">19-2017</strain>
    </source>
</reference>
<accession>A0A942DX64</accession>
<name>A0A942DX64_9HYPH</name>
<evidence type="ECO:0000313" key="1">
    <source>
        <dbReference type="EMBL" id="MBS3648868.1"/>
    </source>
</evidence>
<dbReference type="InterPro" id="IPR056919">
    <property type="entry name" value="Phage_TAC_18"/>
</dbReference>
<gene>
    <name evidence="1" type="ORF">KEU06_09640</name>
</gene>
<dbReference type="RefSeq" id="WP_188254430.1">
    <property type="nucleotide sequence ID" value="NZ_JABVCF010000004.1"/>
</dbReference>
<protein>
    <submittedName>
        <fullName evidence="1">Uncharacterized protein</fullName>
    </submittedName>
</protein>
<dbReference type="Proteomes" id="UP000680348">
    <property type="component" value="Unassembled WGS sequence"/>
</dbReference>
<evidence type="ECO:0000313" key="2">
    <source>
        <dbReference type="Proteomes" id="UP000680348"/>
    </source>
</evidence>